<protein>
    <submittedName>
        <fullName evidence="3">Lytic transglycosylase</fullName>
    </submittedName>
</protein>
<feature type="region of interest" description="Disordered" evidence="1">
    <location>
        <begin position="271"/>
        <end position="290"/>
    </location>
</feature>
<feature type="domain" description="Transglycosylase SLT" evidence="2">
    <location>
        <begin position="66"/>
        <end position="175"/>
    </location>
</feature>
<feature type="region of interest" description="Disordered" evidence="1">
    <location>
        <begin position="300"/>
        <end position="348"/>
    </location>
</feature>
<evidence type="ECO:0000313" key="4">
    <source>
        <dbReference type="Proteomes" id="UP000335538"/>
    </source>
</evidence>
<evidence type="ECO:0000259" key="2">
    <source>
        <dbReference type="Pfam" id="PF01464"/>
    </source>
</evidence>
<name>A0A5E5BGS6_9BURK</name>
<organism evidence="3 4">
    <name type="scientific">Pandoraea sputorum</name>
    <dbReference type="NCBI Taxonomy" id="93222"/>
    <lineage>
        <taxon>Bacteria</taxon>
        <taxon>Pseudomonadati</taxon>
        <taxon>Pseudomonadota</taxon>
        <taxon>Betaproteobacteria</taxon>
        <taxon>Burkholderiales</taxon>
        <taxon>Burkholderiaceae</taxon>
        <taxon>Pandoraea</taxon>
    </lineage>
</organism>
<evidence type="ECO:0000313" key="3">
    <source>
        <dbReference type="EMBL" id="VVE85391.1"/>
    </source>
</evidence>
<gene>
    <name evidence="3" type="ORF">PSP31121_05210</name>
</gene>
<accession>A0A5E5BGS6</accession>
<dbReference type="EMBL" id="CABPSR010000026">
    <property type="protein sequence ID" value="VVE85391.1"/>
    <property type="molecule type" value="Genomic_DNA"/>
</dbReference>
<dbReference type="RefSeq" id="WP_224796807.1">
    <property type="nucleotide sequence ID" value="NZ_CABPSR010000026.1"/>
</dbReference>
<dbReference type="InterPro" id="IPR023346">
    <property type="entry name" value="Lysozyme-like_dom_sf"/>
</dbReference>
<dbReference type="AlphaFoldDB" id="A0A5E5BGS6"/>
<evidence type="ECO:0000256" key="1">
    <source>
        <dbReference type="SAM" id="MobiDB-lite"/>
    </source>
</evidence>
<dbReference type="SUPFAM" id="SSF53955">
    <property type="entry name" value="Lysozyme-like"/>
    <property type="match status" value="1"/>
</dbReference>
<dbReference type="CDD" id="cd16892">
    <property type="entry name" value="LT_VirB1-like"/>
    <property type="match status" value="1"/>
</dbReference>
<dbReference type="InterPro" id="IPR008258">
    <property type="entry name" value="Transglycosylase_SLT_dom_1"/>
</dbReference>
<dbReference type="Pfam" id="PF01464">
    <property type="entry name" value="SLT"/>
    <property type="match status" value="1"/>
</dbReference>
<dbReference type="Gene3D" id="1.10.530.10">
    <property type="match status" value="1"/>
</dbReference>
<sequence>MKPLSGKAIAAGRFAVYAGFAVFAVSAMLPMLLMLPLLARAQTPAQPRSQPQPMPFEIPFETLATQCAPDVHPSTLRGVVSTESSGNPYAIGVVGARLERQPRTLAEAVATARELARQGFNFSMGLGQVNRGNLARYGETYETVFDPCRNLMAGGAILKDCYARAKARMRDDQRALRAAFSCYYSGNFARGFRPDKAGQPSYVQKVVAHATDAVPPIPVVPAIEPLEPTKPPDSDGAIPVLPAAGAAAGSAKSAGAPPQWVFFAVAPSHEEKATPSPTFSPSGAPDSPAVQVRRVTPGTANLKGAEGARPANVARPEGGAPREARAVRTKRPTANNGQKEAPFVQFAN</sequence>
<dbReference type="Proteomes" id="UP000335538">
    <property type="component" value="Unassembled WGS sequence"/>
</dbReference>
<reference evidence="3 4" key="1">
    <citation type="submission" date="2019-08" db="EMBL/GenBank/DDBJ databases">
        <authorList>
            <person name="Peeters C."/>
        </authorList>
    </citation>
    <scope>NUCLEOTIDE SEQUENCE [LARGE SCALE GENOMIC DNA]</scope>
    <source>
        <strain evidence="3 4">LMG 31121</strain>
    </source>
</reference>
<proteinExistence type="predicted"/>